<reference evidence="2" key="1">
    <citation type="submission" date="2023-08" db="EMBL/GenBank/DDBJ databases">
        <title>A de novo genome assembly of Solanum verrucosum Schlechtendal, a Mexican diploid species geographically isolated from the other diploid A-genome species in potato relatives.</title>
        <authorList>
            <person name="Hosaka K."/>
        </authorList>
    </citation>
    <scope>NUCLEOTIDE SEQUENCE</scope>
    <source>
        <tissue evidence="2">Young leaves</tissue>
    </source>
</reference>
<proteinExistence type="predicted"/>
<name>A0AAF0PQ98_SOLVR</name>
<gene>
    <name evidence="2" type="ORF">MTR67_002071</name>
</gene>
<dbReference type="PANTHER" id="PTHR46148">
    <property type="entry name" value="CHROMO DOMAIN-CONTAINING PROTEIN"/>
    <property type="match status" value="1"/>
</dbReference>
<protein>
    <recommendedName>
        <fullName evidence="1">Tf2-1-like SH3-like domain-containing protein</fullName>
    </recommendedName>
</protein>
<keyword evidence="3" id="KW-1185">Reference proteome</keyword>
<sequence length="102" mass="11962">MKGVMRFKKKGKLSPRYIGPYSISKRIRNVAYEFELPSELATIHPIFHISMLKKCMGDPSLIIPIENNCIKDNLYYKEIPIHIHHRQVHKLRTNEVTSTTEK</sequence>
<dbReference type="EMBL" id="CP133612">
    <property type="protein sequence ID" value="WMV08686.1"/>
    <property type="molecule type" value="Genomic_DNA"/>
</dbReference>
<dbReference type="PANTHER" id="PTHR46148:SF56">
    <property type="entry name" value="RETROTRANSPOSON PROTEIN"/>
    <property type="match status" value="1"/>
</dbReference>
<evidence type="ECO:0000313" key="2">
    <source>
        <dbReference type="EMBL" id="WMV08686.1"/>
    </source>
</evidence>
<evidence type="ECO:0000313" key="3">
    <source>
        <dbReference type="Proteomes" id="UP001234989"/>
    </source>
</evidence>
<dbReference type="Pfam" id="PF24626">
    <property type="entry name" value="SH3_Tf2-1"/>
    <property type="match status" value="1"/>
</dbReference>
<organism evidence="2 3">
    <name type="scientific">Solanum verrucosum</name>
    <dbReference type="NCBI Taxonomy" id="315347"/>
    <lineage>
        <taxon>Eukaryota</taxon>
        <taxon>Viridiplantae</taxon>
        <taxon>Streptophyta</taxon>
        <taxon>Embryophyta</taxon>
        <taxon>Tracheophyta</taxon>
        <taxon>Spermatophyta</taxon>
        <taxon>Magnoliopsida</taxon>
        <taxon>eudicotyledons</taxon>
        <taxon>Gunneridae</taxon>
        <taxon>Pentapetalae</taxon>
        <taxon>asterids</taxon>
        <taxon>lamiids</taxon>
        <taxon>Solanales</taxon>
        <taxon>Solanaceae</taxon>
        <taxon>Solanoideae</taxon>
        <taxon>Solaneae</taxon>
        <taxon>Solanum</taxon>
    </lineage>
</organism>
<dbReference type="Proteomes" id="UP001234989">
    <property type="component" value="Chromosome 1"/>
</dbReference>
<feature type="domain" description="Tf2-1-like SH3-like" evidence="1">
    <location>
        <begin position="5"/>
        <end position="55"/>
    </location>
</feature>
<dbReference type="InterPro" id="IPR056924">
    <property type="entry name" value="SH3_Tf2-1"/>
</dbReference>
<dbReference type="AlphaFoldDB" id="A0AAF0PQ98"/>
<evidence type="ECO:0000259" key="1">
    <source>
        <dbReference type="Pfam" id="PF24626"/>
    </source>
</evidence>
<accession>A0AAF0PQ98</accession>